<dbReference type="InterPro" id="IPR009060">
    <property type="entry name" value="UBA-like_sf"/>
</dbReference>
<evidence type="ECO:0000256" key="3">
    <source>
        <dbReference type="ARBA" id="ARBA00023204"/>
    </source>
</evidence>
<keyword evidence="2 5" id="KW-0227">DNA damage</keyword>
<feature type="compositionally biased region" description="Low complexity" evidence="6">
    <location>
        <begin position="72"/>
        <end position="103"/>
    </location>
</feature>
<keyword evidence="10" id="KW-1185">Reference proteome</keyword>
<dbReference type="SUPFAM" id="SSF54236">
    <property type="entry name" value="Ubiquitin-like"/>
    <property type="match status" value="1"/>
</dbReference>
<dbReference type="GO" id="GO:0043161">
    <property type="term" value="P:proteasome-mediated ubiquitin-dependent protein catabolic process"/>
    <property type="evidence" value="ECO:0007669"/>
    <property type="project" value="UniProtKB-UniRule"/>
</dbReference>
<evidence type="ECO:0000259" key="8">
    <source>
        <dbReference type="PROSITE" id="PS50053"/>
    </source>
</evidence>
<feature type="region of interest" description="Disordered" evidence="6">
    <location>
        <begin position="201"/>
        <end position="232"/>
    </location>
</feature>
<evidence type="ECO:0000256" key="1">
    <source>
        <dbReference type="ARBA" id="ARBA00022737"/>
    </source>
</evidence>
<dbReference type="Proteomes" id="UP001139887">
    <property type="component" value="Unassembled WGS sequence"/>
</dbReference>
<dbReference type="PROSITE" id="PS50053">
    <property type="entry name" value="UBIQUITIN_2"/>
    <property type="match status" value="1"/>
</dbReference>
<evidence type="ECO:0000256" key="6">
    <source>
        <dbReference type="SAM" id="MobiDB-lite"/>
    </source>
</evidence>
<keyword evidence="4 5" id="KW-0539">Nucleus</keyword>
<evidence type="ECO:0000256" key="4">
    <source>
        <dbReference type="ARBA" id="ARBA00023242"/>
    </source>
</evidence>
<dbReference type="SUPFAM" id="SSF101238">
    <property type="entry name" value="XPC-binding domain"/>
    <property type="match status" value="1"/>
</dbReference>
<dbReference type="EMBL" id="JANBUW010000007">
    <property type="protein sequence ID" value="KAJ2851970.1"/>
    <property type="molecule type" value="Genomic_DNA"/>
</dbReference>
<dbReference type="GO" id="GO:0043130">
    <property type="term" value="F:ubiquitin binding"/>
    <property type="evidence" value="ECO:0007669"/>
    <property type="project" value="UniProtKB-UniRule"/>
</dbReference>
<proteinExistence type="inferred from homology"/>
<comment type="caution">
    <text evidence="9">The sequence shown here is derived from an EMBL/GenBank/DDBJ whole genome shotgun (WGS) entry which is preliminary data.</text>
</comment>
<organism evidence="9 10">
    <name type="scientific">Coemansia brasiliensis</name>
    <dbReference type="NCBI Taxonomy" id="2650707"/>
    <lineage>
        <taxon>Eukaryota</taxon>
        <taxon>Fungi</taxon>
        <taxon>Fungi incertae sedis</taxon>
        <taxon>Zoopagomycota</taxon>
        <taxon>Kickxellomycotina</taxon>
        <taxon>Kickxellomycetes</taxon>
        <taxon>Kickxellales</taxon>
        <taxon>Kickxellaceae</taxon>
        <taxon>Coemansia</taxon>
    </lineage>
</organism>
<dbReference type="Pfam" id="PF00240">
    <property type="entry name" value="ubiquitin"/>
    <property type="match status" value="1"/>
</dbReference>
<dbReference type="GO" id="GO:0031593">
    <property type="term" value="F:polyubiquitin modification-dependent protein binding"/>
    <property type="evidence" value="ECO:0007669"/>
    <property type="project" value="UniProtKB-UniRule"/>
</dbReference>
<dbReference type="InterPro" id="IPR006636">
    <property type="entry name" value="STI1_HS-bd"/>
</dbReference>
<dbReference type="AlphaFoldDB" id="A0A9W8IAV3"/>
<comment type="similarity">
    <text evidence="5">Belongs to the RAD23 family.</text>
</comment>
<feature type="domain" description="UBA" evidence="7">
    <location>
        <begin position="342"/>
        <end position="383"/>
    </location>
</feature>
<comment type="subcellular location">
    <subcellularLocation>
        <location evidence="5">Nucleus</location>
    </subcellularLocation>
    <subcellularLocation>
        <location evidence="5">Cytoplasm</location>
    </subcellularLocation>
</comment>
<dbReference type="FunFam" id="1.10.8.10:FF:000003">
    <property type="entry name" value="UV excision repair protein RAD23 homolog"/>
    <property type="match status" value="1"/>
</dbReference>
<comment type="function">
    <text evidence="5">Multiubiquitin chain receptor involved in modulation of proteasomal degradation. Involved in nucleotide excision repair.</text>
</comment>
<dbReference type="InterPro" id="IPR015360">
    <property type="entry name" value="XPC-bd"/>
</dbReference>
<dbReference type="Gene3D" id="1.10.10.540">
    <property type="entry name" value="XPC-binding domain"/>
    <property type="match status" value="1"/>
</dbReference>
<evidence type="ECO:0000313" key="9">
    <source>
        <dbReference type="EMBL" id="KAJ2851970.1"/>
    </source>
</evidence>
<dbReference type="InterPro" id="IPR036353">
    <property type="entry name" value="XPC-bd_sf"/>
</dbReference>
<dbReference type="Pfam" id="PF09280">
    <property type="entry name" value="XPC-binding"/>
    <property type="match status" value="1"/>
</dbReference>
<dbReference type="GO" id="GO:0006289">
    <property type="term" value="P:nucleotide-excision repair"/>
    <property type="evidence" value="ECO:0007669"/>
    <property type="project" value="UniProtKB-UniRule"/>
</dbReference>
<dbReference type="GO" id="GO:0070628">
    <property type="term" value="F:proteasome binding"/>
    <property type="evidence" value="ECO:0007669"/>
    <property type="project" value="TreeGrafter"/>
</dbReference>
<dbReference type="PROSITE" id="PS50030">
    <property type="entry name" value="UBA"/>
    <property type="match status" value="2"/>
</dbReference>
<dbReference type="Pfam" id="PF00627">
    <property type="entry name" value="UBA"/>
    <property type="match status" value="2"/>
</dbReference>
<dbReference type="OrthoDB" id="419317at2759"/>
<dbReference type="SMART" id="SM00727">
    <property type="entry name" value="STI1"/>
    <property type="match status" value="1"/>
</dbReference>
<dbReference type="CDD" id="cd14281">
    <property type="entry name" value="UBA2_Rad23_like"/>
    <property type="match status" value="1"/>
</dbReference>
<protein>
    <recommendedName>
        <fullName evidence="5">UV excision repair protein RAD23</fullName>
    </recommendedName>
</protein>
<dbReference type="GO" id="GO:0003684">
    <property type="term" value="F:damaged DNA binding"/>
    <property type="evidence" value="ECO:0007669"/>
    <property type="project" value="UniProtKB-UniRule"/>
</dbReference>
<dbReference type="SUPFAM" id="SSF46934">
    <property type="entry name" value="UBA-like"/>
    <property type="match status" value="2"/>
</dbReference>
<feature type="compositionally biased region" description="Polar residues" evidence="6">
    <location>
        <begin position="126"/>
        <end position="144"/>
    </location>
</feature>
<dbReference type="InterPro" id="IPR000626">
    <property type="entry name" value="Ubiquitin-like_dom"/>
</dbReference>
<dbReference type="Gene3D" id="1.10.8.10">
    <property type="entry name" value="DNA helicase RuvA subunit, C-terminal domain"/>
    <property type="match status" value="2"/>
</dbReference>
<dbReference type="SMART" id="SM00165">
    <property type="entry name" value="UBA"/>
    <property type="match status" value="2"/>
</dbReference>
<dbReference type="SMART" id="SM00213">
    <property type="entry name" value="UBQ"/>
    <property type="match status" value="1"/>
</dbReference>
<dbReference type="CDD" id="cd01805">
    <property type="entry name" value="Ubl_Rad23"/>
    <property type="match status" value="1"/>
</dbReference>
<keyword evidence="3 5" id="KW-0234">DNA repair</keyword>
<reference evidence="9" key="1">
    <citation type="submission" date="2022-07" db="EMBL/GenBank/DDBJ databases">
        <title>Phylogenomic reconstructions and comparative analyses of Kickxellomycotina fungi.</title>
        <authorList>
            <person name="Reynolds N.K."/>
            <person name="Stajich J.E."/>
            <person name="Barry K."/>
            <person name="Grigoriev I.V."/>
            <person name="Crous P."/>
            <person name="Smith M.E."/>
        </authorList>
    </citation>
    <scope>NUCLEOTIDE SEQUENCE</scope>
    <source>
        <strain evidence="9">NRRL 1566</strain>
    </source>
</reference>
<evidence type="ECO:0000256" key="5">
    <source>
        <dbReference type="RuleBase" id="RU367049"/>
    </source>
</evidence>
<keyword evidence="1" id="KW-0677">Repeat</keyword>
<name>A0A9W8IAV3_9FUNG</name>
<feature type="region of interest" description="Disordered" evidence="6">
    <location>
        <begin position="72"/>
        <end position="144"/>
    </location>
</feature>
<dbReference type="InterPro" id="IPR015940">
    <property type="entry name" value="UBA"/>
</dbReference>
<feature type="domain" description="Ubiquitin-like" evidence="8">
    <location>
        <begin position="1"/>
        <end position="76"/>
    </location>
</feature>
<dbReference type="InterPro" id="IPR004806">
    <property type="entry name" value="Rad23"/>
</dbReference>
<dbReference type="PRINTS" id="PR01839">
    <property type="entry name" value="RAD23PROTEIN"/>
</dbReference>
<keyword evidence="5" id="KW-0963">Cytoplasm</keyword>
<dbReference type="GO" id="GO:0005829">
    <property type="term" value="C:cytosol"/>
    <property type="evidence" value="ECO:0007669"/>
    <property type="project" value="TreeGrafter"/>
</dbReference>
<dbReference type="PANTHER" id="PTHR10621">
    <property type="entry name" value="UV EXCISION REPAIR PROTEIN RAD23"/>
    <property type="match status" value="1"/>
</dbReference>
<dbReference type="InterPro" id="IPR029071">
    <property type="entry name" value="Ubiquitin-like_domsf"/>
</dbReference>
<gene>
    <name evidence="9" type="primary">RAD23</name>
    <name evidence="9" type="ORF">IWW36_000743</name>
</gene>
<accession>A0A9W8IAV3</accession>
<dbReference type="GO" id="GO:0005654">
    <property type="term" value="C:nucleoplasm"/>
    <property type="evidence" value="ECO:0007669"/>
    <property type="project" value="TreeGrafter"/>
</dbReference>
<dbReference type="Gene3D" id="3.10.20.90">
    <property type="entry name" value="Phosphatidylinositol 3-kinase Catalytic Subunit, Chain A, domain 1"/>
    <property type="match status" value="1"/>
</dbReference>
<sequence>MKIKLKTLQQKEFHVEVEPSDTIGVVKQKVKESQEFPVETQKLIFSGKILNDEQTIKEINIKESDFMVVMSSKPKAAQKPKPEAATPATSAQPAQTVAAPAAQRTGSAAEGRADVPATPSPPARTQAASSQETAGQAAPGQSQFLSGEQYETAISNMVEMGYSREQCVKAMRASFNNPDRAVEYLLTGIPEAALRMADNADARNAASSQPEQESEAGSRQQGGAAGAHEQSASGNLFQQAAQQHSAGSGQGSGQLAALRNTPHFRQLQQLVRENPQMLTQVLTQLAQTQPQLMQLIGQNEEEFMGMLLEGMSEEEIAAISMNSGLGMMDEDGEGGPQYIQVSQEEKDAIDRLEGLGFSREIVIQAYFACDKNEELAANYLFDHGHEDMQ</sequence>
<evidence type="ECO:0000313" key="10">
    <source>
        <dbReference type="Proteomes" id="UP001139887"/>
    </source>
</evidence>
<dbReference type="NCBIfam" id="TIGR00601">
    <property type="entry name" value="rad23"/>
    <property type="match status" value="1"/>
</dbReference>
<dbReference type="FunFam" id="3.10.20.90:FF:000254">
    <property type="entry name" value="UV excision repair protein Rad23"/>
    <property type="match status" value="1"/>
</dbReference>
<dbReference type="FunFam" id="1.10.8.10:FF:000002">
    <property type="entry name" value="UV excision repair protein RAD23 homolog"/>
    <property type="match status" value="1"/>
</dbReference>
<feature type="domain" description="UBA" evidence="7">
    <location>
        <begin position="148"/>
        <end position="188"/>
    </location>
</feature>
<evidence type="ECO:0000256" key="2">
    <source>
        <dbReference type="ARBA" id="ARBA00022763"/>
    </source>
</evidence>
<dbReference type="PANTHER" id="PTHR10621:SF0">
    <property type="entry name" value="UV EXCISION REPAIR PROTEIN RAD23"/>
    <property type="match status" value="1"/>
</dbReference>
<evidence type="ECO:0000259" key="7">
    <source>
        <dbReference type="PROSITE" id="PS50030"/>
    </source>
</evidence>